<gene>
    <name evidence="2" type="ORF">EXIGLDRAFT_613190</name>
</gene>
<protein>
    <recommendedName>
        <fullName evidence="1">Protein kinase domain-containing protein</fullName>
    </recommendedName>
</protein>
<sequence>MDQDISALRTQLAEDDTIATRSALGAALRQRWLTDGGWTDWVDWATTVSSIPRANLVEVGAVNVKLRPELNAKLEGHWVQLQPWLAPQGYMLPSRYQPDWQPSWLKAPNRSELLSADTLWSLRPHLAYATRISDNTRVILKICQEDRYSEVSIMAFFSSEPRRSDPQNHCYPLLDVLWPPLLRGRAHLIVVVPLLRSIIYPPPDTVGEMVKCISDFAEGLEFMHQNNVAHRDIAEPNVMVDVPNIVSEPWHPWGAWGNHDYTVYTEDGKLPRDIVPRLRSKFLVKYHFLDLGSSSAFNDPLSSSRLVVGTEAINRDVPELSETVPFDPFPADIGMFGDMVRDLFNQFPFPQRYQGLDFLNSLLTRMCHDDPAQRYSASEVVAVLDKILRRTSRITLR</sequence>
<feature type="domain" description="Protein kinase" evidence="1">
    <location>
        <begin position="120"/>
        <end position="388"/>
    </location>
</feature>
<evidence type="ECO:0000259" key="1">
    <source>
        <dbReference type="SMART" id="SM00220"/>
    </source>
</evidence>
<dbReference type="EMBL" id="KV425992">
    <property type="protein sequence ID" value="KZV93322.1"/>
    <property type="molecule type" value="Genomic_DNA"/>
</dbReference>
<dbReference type="InterPro" id="IPR000719">
    <property type="entry name" value="Prot_kinase_dom"/>
</dbReference>
<dbReference type="Pfam" id="PF07714">
    <property type="entry name" value="PK_Tyr_Ser-Thr"/>
    <property type="match status" value="1"/>
</dbReference>
<evidence type="ECO:0000313" key="3">
    <source>
        <dbReference type="Proteomes" id="UP000077266"/>
    </source>
</evidence>
<dbReference type="AlphaFoldDB" id="A0A165IF94"/>
<dbReference type="SMART" id="SM00220">
    <property type="entry name" value="S_TKc"/>
    <property type="match status" value="1"/>
</dbReference>
<proteinExistence type="predicted"/>
<keyword evidence="3" id="KW-1185">Reference proteome</keyword>
<evidence type="ECO:0000313" key="2">
    <source>
        <dbReference type="EMBL" id="KZV93322.1"/>
    </source>
</evidence>
<dbReference type="STRING" id="1314781.A0A165IF94"/>
<dbReference type="SUPFAM" id="SSF56112">
    <property type="entry name" value="Protein kinase-like (PK-like)"/>
    <property type="match status" value="1"/>
</dbReference>
<dbReference type="InParanoid" id="A0A165IF94"/>
<dbReference type="InterPro" id="IPR011009">
    <property type="entry name" value="Kinase-like_dom_sf"/>
</dbReference>
<organism evidence="2 3">
    <name type="scientific">Exidia glandulosa HHB12029</name>
    <dbReference type="NCBI Taxonomy" id="1314781"/>
    <lineage>
        <taxon>Eukaryota</taxon>
        <taxon>Fungi</taxon>
        <taxon>Dikarya</taxon>
        <taxon>Basidiomycota</taxon>
        <taxon>Agaricomycotina</taxon>
        <taxon>Agaricomycetes</taxon>
        <taxon>Auriculariales</taxon>
        <taxon>Exidiaceae</taxon>
        <taxon>Exidia</taxon>
    </lineage>
</organism>
<accession>A0A165IF94</accession>
<dbReference type="Proteomes" id="UP000077266">
    <property type="component" value="Unassembled WGS sequence"/>
</dbReference>
<reference evidence="2 3" key="1">
    <citation type="journal article" date="2016" name="Mol. Biol. Evol.">
        <title>Comparative Genomics of Early-Diverging Mushroom-Forming Fungi Provides Insights into the Origins of Lignocellulose Decay Capabilities.</title>
        <authorList>
            <person name="Nagy L.G."/>
            <person name="Riley R."/>
            <person name="Tritt A."/>
            <person name="Adam C."/>
            <person name="Daum C."/>
            <person name="Floudas D."/>
            <person name="Sun H."/>
            <person name="Yadav J.S."/>
            <person name="Pangilinan J."/>
            <person name="Larsson K.H."/>
            <person name="Matsuura K."/>
            <person name="Barry K."/>
            <person name="Labutti K."/>
            <person name="Kuo R."/>
            <person name="Ohm R.A."/>
            <person name="Bhattacharya S.S."/>
            <person name="Shirouzu T."/>
            <person name="Yoshinaga Y."/>
            <person name="Martin F.M."/>
            <person name="Grigoriev I.V."/>
            <person name="Hibbett D.S."/>
        </authorList>
    </citation>
    <scope>NUCLEOTIDE SEQUENCE [LARGE SCALE GENOMIC DNA]</scope>
    <source>
        <strain evidence="2 3">HHB12029</strain>
    </source>
</reference>
<dbReference type="InterPro" id="IPR001245">
    <property type="entry name" value="Ser-Thr/Tyr_kinase_cat_dom"/>
</dbReference>
<dbReference type="GO" id="GO:0004672">
    <property type="term" value="F:protein kinase activity"/>
    <property type="evidence" value="ECO:0007669"/>
    <property type="project" value="InterPro"/>
</dbReference>
<dbReference type="Gene3D" id="1.10.510.10">
    <property type="entry name" value="Transferase(Phosphotransferase) domain 1"/>
    <property type="match status" value="1"/>
</dbReference>
<name>A0A165IF94_EXIGL</name>
<feature type="non-terminal residue" evidence="2">
    <location>
        <position position="397"/>
    </location>
</feature>
<dbReference type="OrthoDB" id="5987198at2759"/>
<dbReference type="GO" id="GO:0005524">
    <property type="term" value="F:ATP binding"/>
    <property type="evidence" value="ECO:0007669"/>
    <property type="project" value="InterPro"/>
</dbReference>